<proteinExistence type="predicted"/>
<keyword evidence="2" id="KW-1185">Reference proteome</keyword>
<dbReference type="EMBL" id="CM029050">
    <property type="protein sequence ID" value="KAG2565337.1"/>
    <property type="molecule type" value="Genomic_DNA"/>
</dbReference>
<dbReference type="EMBL" id="CM029050">
    <property type="protein sequence ID" value="KAG2565336.1"/>
    <property type="molecule type" value="Genomic_DNA"/>
</dbReference>
<comment type="caution">
    <text evidence="1">The sequence shown here is derived from an EMBL/GenBank/DDBJ whole genome shotgun (WGS) entry which is preliminary data.</text>
</comment>
<organism evidence="1 2">
    <name type="scientific">Panicum virgatum</name>
    <name type="common">Blackwell switchgrass</name>
    <dbReference type="NCBI Taxonomy" id="38727"/>
    <lineage>
        <taxon>Eukaryota</taxon>
        <taxon>Viridiplantae</taxon>
        <taxon>Streptophyta</taxon>
        <taxon>Embryophyta</taxon>
        <taxon>Tracheophyta</taxon>
        <taxon>Spermatophyta</taxon>
        <taxon>Magnoliopsida</taxon>
        <taxon>Liliopsida</taxon>
        <taxon>Poales</taxon>
        <taxon>Poaceae</taxon>
        <taxon>PACMAD clade</taxon>
        <taxon>Panicoideae</taxon>
        <taxon>Panicodae</taxon>
        <taxon>Paniceae</taxon>
        <taxon>Panicinae</taxon>
        <taxon>Panicum</taxon>
        <taxon>Panicum sect. Hiantes</taxon>
    </lineage>
</organism>
<gene>
    <name evidence="1" type="ORF">PVAP13_7NG000500</name>
</gene>
<accession>A0A8T0PSH5</accession>
<evidence type="ECO:0000313" key="1">
    <source>
        <dbReference type="EMBL" id="KAG2565337.1"/>
    </source>
</evidence>
<reference evidence="1 2" key="1">
    <citation type="submission" date="2020-05" db="EMBL/GenBank/DDBJ databases">
        <title>WGS assembly of Panicum virgatum.</title>
        <authorList>
            <person name="Lovell J.T."/>
            <person name="Jenkins J."/>
            <person name="Shu S."/>
            <person name="Juenger T.E."/>
            <person name="Schmutz J."/>
        </authorList>
    </citation>
    <scope>NUCLEOTIDE SEQUENCE [LARGE SCALE GENOMIC DNA]</scope>
    <source>
        <strain evidence="1">AP13</strain>
        <strain evidence="2">cv. AP13</strain>
    </source>
</reference>
<protein>
    <submittedName>
        <fullName evidence="1">Uncharacterized protein</fullName>
    </submittedName>
</protein>
<dbReference type="Proteomes" id="UP000823388">
    <property type="component" value="Chromosome 7N"/>
</dbReference>
<name>A0A8T0PSH5_PANVG</name>
<evidence type="ECO:0000313" key="2">
    <source>
        <dbReference type="Proteomes" id="UP000823388"/>
    </source>
</evidence>
<dbReference type="AlphaFoldDB" id="A0A8T0PSH5"/>
<sequence>MRHFSAATQLRQQILQVAAEEDVLSLLDPQASEPAGCTAFADPWSCLGALGMKGIFVGRCSKKALIIDAH</sequence>